<evidence type="ECO:0000256" key="10">
    <source>
        <dbReference type="ARBA" id="ARBA00022989"/>
    </source>
</evidence>
<keyword evidence="9 17" id="KW-0067">ATP-binding</keyword>
<keyword evidence="18" id="KW-0479">Metal-binding</keyword>
<dbReference type="CDD" id="cd14265">
    <property type="entry name" value="UDPK_IM_like"/>
    <property type="match status" value="1"/>
</dbReference>
<keyword evidence="10 19" id="KW-1133">Transmembrane helix</keyword>
<evidence type="ECO:0000256" key="8">
    <source>
        <dbReference type="ARBA" id="ARBA00022777"/>
    </source>
</evidence>
<dbReference type="InterPro" id="IPR033717">
    <property type="entry name" value="UDPK"/>
</dbReference>
<evidence type="ECO:0000256" key="18">
    <source>
        <dbReference type="PIRSR" id="PIRSR600829-4"/>
    </source>
</evidence>
<keyword evidence="4" id="KW-0444">Lipid biosynthesis</keyword>
<evidence type="ECO:0000256" key="13">
    <source>
        <dbReference type="ARBA" id="ARBA00023209"/>
    </source>
</evidence>
<keyword evidence="11" id="KW-0443">Lipid metabolism</keyword>
<feature type="binding site" evidence="17">
    <location>
        <begin position="90"/>
        <end position="91"/>
    </location>
    <ligand>
        <name>ATP</name>
        <dbReference type="ChEBI" id="CHEBI:30616"/>
    </ligand>
</feature>
<feature type="binding site" evidence="16">
    <location>
        <position position="65"/>
    </location>
    <ligand>
        <name>substrate</name>
    </ligand>
</feature>
<feature type="transmembrane region" description="Helical" evidence="19">
    <location>
        <begin position="92"/>
        <end position="117"/>
    </location>
</feature>
<keyword evidence="12 19" id="KW-0472">Membrane</keyword>
<feature type="active site" description="Proton acceptor" evidence="15">
    <location>
        <position position="65"/>
    </location>
</feature>
<comment type="subcellular location">
    <subcellularLocation>
        <location evidence="1">Cell membrane</location>
        <topology evidence="1">Multi-pass membrane protein</topology>
    </subcellularLocation>
</comment>
<dbReference type="GO" id="GO:0046872">
    <property type="term" value="F:metal ion binding"/>
    <property type="evidence" value="ECO:0007669"/>
    <property type="project" value="UniProtKB-KW"/>
</dbReference>
<dbReference type="GO" id="GO:0005886">
    <property type="term" value="C:plasma membrane"/>
    <property type="evidence" value="ECO:0007669"/>
    <property type="project" value="UniProtKB-SubCell"/>
</dbReference>
<dbReference type="GO" id="GO:0016301">
    <property type="term" value="F:kinase activity"/>
    <property type="evidence" value="ECO:0007669"/>
    <property type="project" value="UniProtKB-KW"/>
</dbReference>
<feature type="binding site" evidence="18">
    <location>
        <position position="24"/>
    </location>
    <ligand>
        <name>a divalent metal cation</name>
        <dbReference type="ChEBI" id="CHEBI:60240"/>
    </ligand>
</feature>
<dbReference type="PANTHER" id="PTHR34299:SF1">
    <property type="entry name" value="DIACYLGLYCEROL KINASE"/>
    <property type="match status" value="1"/>
</dbReference>
<feature type="transmembrane region" description="Helical" evidence="19">
    <location>
        <begin position="25"/>
        <end position="45"/>
    </location>
</feature>
<comment type="similarity">
    <text evidence="2">Belongs to the bacterial diacylglycerol kinase family.</text>
</comment>
<keyword evidence="5" id="KW-0808">Transferase</keyword>
<dbReference type="InterPro" id="IPR036945">
    <property type="entry name" value="DAGK_sf"/>
</dbReference>
<accession>A0A1F6DXR5</accession>
<dbReference type="STRING" id="1798497.A3D71_01790"/>
<gene>
    <name evidence="20" type="ORF">A3D71_01790</name>
</gene>
<keyword evidence="13" id="KW-0594">Phospholipid biosynthesis</keyword>
<evidence type="ECO:0000256" key="1">
    <source>
        <dbReference type="ARBA" id="ARBA00004651"/>
    </source>
</evidence>
<evidence type="ECO:0000313" key="21">
    <source>
        <dbReference type="Proteomes" id="UP000177652"/>
    </source>
</evidence>
<feature type="transmembrane region" description="Helical" evidence="19">
    <location>
        <begin position="51"/>
        <end position="71"/>
    </location>
</feature>
<evidence type="ECO:0000256" key="14">
    <source>
        <dbReference type="ARBA" id="ARBA00023264"/>
    </source>
</evidence>
<feature type="binding site" evidence="16">
    <location>
        <position position="94"/>
    </location>
    <ligand>
        <name>substrate</name>
    </ligand>
</feature>
<evidence type="ECO:0000256" key="15">
    <source>
        <dbReference type="PIRSR" id="PIRSR600829-1"/>
    </source>
</evidence>
<dbReference type="AlphaFoldDB" id="A0A1F6DXR5"/>
<evidence type="ECO:0000313" key="20">
    <source>
        <dbReference type="EMBL" id="OGG65782.1"/>
    </source>
</evidence>
<evidence type="ECO:0008006" key="22">
    <source>
        <dbReference type="Google" id="ProtNLM"/>
    </source>
</evidence>
<evidence type="ECO:0000256" key="6">
    <source>
        <dbReference type="ARBA" id="ARBA00022692"/>
    </source>
</evidence>
<comment type="caution">
    <text evidence="20">The sequence shown here is derived from an EMBL/GenBank/DDBJ whole genome shotgun (WGS) entry which is preliminary data.</text>
</comment>
<name>A0A1F6DXR5_9BACT</name>
<evidence type="ECO:0000256" key="5">
    <source>
        <dbReference type="ARBA" id="ARBA00022679"/>
    </source>
</evidence>
<dbReference type="EMBL" id="MFLK01000030">
    <property type="protein sequence ID" value="OGG65782.1"/>
    <property type="molecule type" value="Genomic_DNA"/>
</dbReference>
<keyword evidence="7 17" id="KW-0547">Nucleotide-binding</keyword>
<dbReference type="Proteomes" id="UP000177652">
    <property type="component" value="Unassembled WGS sequence"/>
</dbReference>
<evidence type="ECO:0000256" key="12">
    <source>
        <dbReference type="ARBA" id="ARBA00023136"/>
    </source>
</evidence>
<keyword evidence="8" id="KW-0418">Kinase</keyword>
<evidence type="ECO:0000256" key="11">
    <source>
        <dbReference type="ARBA" id="ARBA00023098"/>
    </source>
</evidence>
<comment type="cofactor">
    <cofactor evidence="18">
        <name>Mg(2+)</name>
        <dbReference type="ChEBI" id="CHEBI:18420"/>
    </cofactor>
    <text evidence="18">Mn(2+), Zn(2+), Cd(2+) and Co(2+) support activity to lesser extents.</text>
</comment>
<feature type="binding site" evidence="18">
    <location>
        <position position="72"/>
    </location>
    <ligand>
        <name>a divalent metal cation</name>
        <dbReference type="ChEBI" id="CHEBI:60240"/>
    </ligand>
</feature>
<dbReference type="InterPro" id="IPR000829">
    <property type="entry name" value="DAGK"/>
</dbReference>
<dbReference type="GO" id="GO:0005524">
    <property type="term" value="F:ATP binding"/>
    <property type="evidence" value="ECO:0007669"/>
    <property type="project" value="UniProtKB-KW"/>
</dbReference>
<evidence type="ECO:0000256" key="16">
    <source>
        <dbReference type="PIRSR" id="PIRSR600829-2"/>
    </source>
</evidence>
<reference evidence="20 21" key="1">
    <citation type="journal article" date="2016" name="Nat. Commun.">
        <title>Thousands of microbial genomes shed light on interconnected biogeochemical processes in an aquifer system.</title>
        <authorList>
            <person name="Anantharaman K."/>
            <person name="Brown C.T."/>
            <person name="Hug L.A."/>
            <person name="Sharon I."/>
            <person name="Castelle C.J."/>
            <person name="Probst A.J."/>
            <person name="Thomas B.C."/>
            <person name="Singh A."/>
            <person name="Wilkins M.J."/>
            <person name="Karaoz U."/>
            <person name="Brodie E.L."/>
            <person name="Williams K.H."/>
            <person name="Hubbard S.S."/>
            <person name="Banfield J.F."/>
        </authorList>
    </citation>
    <scope>NUCLEOTIDE SEQUENCE [LARGE SCALE GENOMIC DNA]</scope>
</reference>
<proteinExistence type="inferred from homology"/>
<evidence type="ECO:0000256" key="3">
    <source>
        <dbReference type="ARBA" id="ARBA00022475"/>
    </source>
</evidence>
<evidence type="ECO:0000256" key="7">
    <source>
        <dbReference type="ARBA" id="ARBA00022741"/>
    </source>
</evidence>
<evidence type="ECO:0000256" key="19">
    <source>
        <dbReference type="SAM" id="Phobius"/>
    </source>
</evidence>
<evidence type="ECO:0000256" key="4">
    <source>
        <dbReference type="ARBA" id="ARBA00022516"/>
    </source>
</evidence>
<dbReference type="PANTHER" id="PTHR34299">
    <property type="entry name" value="DIACYLGLYCEROL KINASE"/>
    <property type="match status" value="1"/>
</dbReference>
<protein>
    <recommendedName>
        <fullName evidence="22">Diacylglycerol kinase</fullName>
    </recommendedName>
</protein>
<dbReference type="Pfam" id="PF01219">
    <property type="entry name" value="DAGK_prokar"/>
    <property type="match status" value="1"/>
</dbReference>
<evidence type="ECO:0000256" key="17">
    <source>
        <dbReference type="PIRSR" id="PIRSR600829-3"/>
    </source>
</evidence>
<feature type="binding site" evidence="17">
    <location>
        <position position="24"/>
    </location>
    <ligand>
        <name>ATP</name>
        <dbReference type="ChEBI" id="CHEBI:30616"/>
    </ligand>
</feature>
<feature type="binding site" evidence="17">
    <location>
        <position position="72"/>
    </location>
    <ligand>
        <name>ATP</name>
        <dbReference type="ChEBI" id="CHEBI:30616"/>
    </ligand>
</feature>
<keyword evidence="18" id="KW-0460">Magnesium</keyword>
<dbReference type="Gene3D" id="1.10.287.3610">
    <property type="match status" value="1"/>
</dbReference>
<organism evidence="20 21">
    <name type="scientific">Candidatus Kaiserbacteria bacterium RIFCSPHIGHO2_02_FULL_55_20</name>
    <dbReference type="NCBI Taxonomy" id="1798497"/>
    <lineage>
        <taxon>Bacteria</taxon>
        <taxon>Candidatus Kaiseribacteriota</taxon>
    </lineage>
</organism>
<dbReference type="GO" id="GO:0008654">
    <property type="term" value="P:phospholipid biosynthetic process"/>
    <property type="evidence" value="ECO:0007669"/>
    <property type="project" value="UniProtKB-KW"/>
</dbReference>
<keyword evidence="14" id="KW-1208">Phospholipid metabolism</keyword>
<evidence type="ECO:0000256" key="9">
    <source>
        <dbReference type="ARBA" id="ARBA00022840"/>
    </source>
</evidence>
<keyword evidence="3" id="KW-1003">Cell membrane</keyword>
<keyword evidence="6 19" id="KW-0812">Transmembrane</keyword>
<sequence>MSFKKKLQNIPPSWRAIIFLLREELSFKVLAVCAAFVLAASYVLQVTRMEFLVLVFVIGAVLAAEALNTALEELCDHVTPDEHPNIGKVKDLGSGATLLMLLAALVIGVIIFVPYLVALV</sequence>
<evidence type="ECO:0000256" key="2">
    <source>
        <dbReference type="ARBA" id="ARBA00005967"/>
    </source>
</evidence>